<comment type="cofactor">
    <cofactor evidence="1">
        <name>pyridoxal 5'-phosphate</name>
        <dbReference type="ChEBI" id="CHEBI:597326"/>
    </cofactor>
</comment>
<dbReference type="GO" id="GO:0044272">
    <property type="term" value="P:sulfur compound biosynthetic process"/>
    <property type="evidence" value="ECO:0007669"/>
    <property type="project" value="UniProtKB-ARBA"/>
</dbReference>
<evidence type="ECO:0000313" key="5">
    <source>
        <dbReference type="EMBL" id="KAF6024952.1"/>
    </source>
</evidence>
<protein>
    <submittedName>
        <fullName evidence="5">Cbs</fullName>
    </submittedName>
</protein>
<dbReference type="PANTHER" id="PTHR10314">
    <property type="entry name" value="CYSTATHIONINE BETA-SYNTHASE"/>
    <property type="match status" value="1"/>
</dbReference>
<dbReference type="SUPFAM" id="SSF53686">
    <property type="entry name" value="Tryptophan synthase beta subunit-like PLP-dependent enzymes"/>
    <property type="match status" value="1"/>
</dbReference>
<evidence type="ECO:0000256" key="1">
    <source>
        <dbReference type="ARBA" id="ARBA00001933"/>
    </source>
</evidence>
<dbReference type="FunFam" id="3.40.50.1100:FF:000003">
    <property type="entry name" value="Cystathionine beta-synthase"/>
    <property type="match status" value="1"/>
</dbReference>
<dbReference type="EMBL" id="VXIV02002511">
    <property type="protein sequence ID" value="KAF6024952.1"/>
    <property type="molecule type" value="Genomic_DNA"/>
</dbReference>
<evidence type="ECO:0000256" key="3">
    <source>
        <dbReference type="ARBA" id="ARBA00022898"/>
    </source>
</evidence>
<evidence type="ECO:0000313" key="6">
    <source>
        <dbReference type="Proteomes" id="UP000593567"/>
    </source>
</evidence>
<comment type="similarity">
    <text evidence="2">Belongs to the cysteine synthase/cystathionine beta-synthase family.</text>
</comment>
<dbReference type="GO" id="GO:0009069">
    <property type="term" value="P:serine family amino acid metabolic process"/>
    <property type="evidence" value="ECO:0007669"/>
    <property type="project" value="UniProtKB-ARBA"/>
</dbReference>
<dbReference type="InterPro" id="IPR050214">
    <property type="entry name" value="Cys_Synth/Cystath_Beta-Synth"/>
</dbReference>
<dbReference type="AlphaFoldDB" id="A0A7J7JF58"/>
<name>A0A7J7JF58_BUGNE</name>
<evidence type="ECO:0000256" key="2">
    <source>
        <dbReference type="ARBA" id="ARBA00007103"/>
    </source>
</evidence>
<dbReference type="InterPro" id="IPR001926">
    <property type="entry name" value="TrpB-like_PALP"/>
</dbReference>
<sequence length="138" mass="14874">MYLETWEQRQGPSHSLPCKRVSKVMKNILDAIGNTPLVQLNSIPAEEGSSVEFFFQCRRECQGQSGAAYVENAEKAGILKPGSTIIEPTSGNTGVGLALAAAVKGYRCIIVMPEKMSSEKVNILKALGAEIYRNSGTP</sequence>
<keyword evidence="3" id="KW-0663">Pyridoxal phosphate</keyword>
<reference evidence="5" key="1">
    <citation type="submission" date="2020-06" db="EMBL/GenBank/DDBJ databases">
        <title>Draft genome of Bugula neritina, a colonial animal packing powerful symbionts and potential medicines.</title>
        <authorList>
            <person name="Rayko M."/>
        </authorList>
    </citation>
    <scope>NUCLEOTIDE SEQUENCE [LARGE SCALE GENOMIC DNA]</scope>
    <source>
        <strain evidence="5">Kwan_BN1</strain>
    </source>
</reference>
<feature type="domain" description="Tryptophan synthase beta chain-like PALP" evidence="4">
    <location>
        <begin position="28"/>
        <end position="134"/>
    </location>
</feature>
<evidence type="ECO:0000259" key="4">
    <source>
        <dbReference type="Pfam" id="PF00291"/>
    </source>
</evidence>
<keyword evidence="6" id="KW-1185">Reference proteome</keyword>
<organism evidence="5 6">
    <name type="scientific">Bugula neritina</name>
    <name type="common">Brown bryozoan</name>
    <name type="synonym">Sertularia neritina</name>
    <dbReference type="NCBI Taxonomy" id="10212"/>
    <lineage>
        <taxon>Eukaryota</taxon>
        <taxon>Metazoa</taxon>
        <taxon>Spiralia</taxon>
        <taxon>Lophotrochozoa</taxon>
        <taxon>Bryozoa</taxon>
        <taxon>Gymnolaemata</taxon>
        <taxon>Cheilostomatida</taxon>
        <taxon>Flustrina</taxon>
        <taxon>Buguloidea</taxon>
        <taxon>Bugulidae</taxon>
        <taxon>Bugula</taxon>
    </lineage>
</organism>
<accession>A0A7J7JF58</accession>
<dbReference type="Proteomes" id="UP000593567">
    <property type="component" value="Unassembled WGS sequence"/>
</dbReference>
<dbReference type="OrthoDB" id="6274963at2759"/>
<proteinExistence type="inferred from homology"/>
<dbReference type="GO" id="GO:0006534">
    <property type="term" value="P:cysteine metabolic process"/>
    <property type="evidence" value="ECO:0007669"/>
    <property type="project" value="UniProtKB-ARBA"/>
</dbReference>
<dbReference type="InterPro" id="IPR036052">
    <property type="entry name" value="TrpB-like_PALP_sf"/>
</dbReference>
<dbReference type="Pfam" id="PF00291">
    <property type="entry name" value="PALP"/>
    <property type="match status" value="1"/>
</dbReference>
<comment type="caution">
    <text evidence="5">The sequence shown here is derived from an EMBL/GenBank/DDBJ whole genome shotgun (WGS) entry which is preliminary data.</text>
</comment>
<dbReference type="Gene3D" id="3.40.50.1100">
    <property type="match status" value="2"/>
</dbReference>
<gene>
    <name evidence="5" type="ORF">EB796_016743</name>
</gene>